<proteinExistence type="predicted"/>
<evidence type="ECO:0000313" key="1">
    <source>
        <dbReference type="EMBL" id="KAF4043219.1"/>
    </source>
</evidence>
<dbReference type="EMBL" id="JAACNO010002550">
    <property type="protein sequence ID" value="KAF4132427.1"/>
    <property type="molecule type" value="Genomic_DNA"/>
</dbReference>
<dbReference type="InterPro" id="IPR036770">
    <property type="entry name" value="Ankyrin_rpt-contain_sf"/>
</dbReference>
<gene>
    <name evidence="1" type="ORF">GN244_ATG04427</name>
    <name evidence="2" type="ORF">GN958_ATG18397</name>
</gene>
<dbReference type="InterPro" id="IPR002110">
    <property type="entry name" value="Ankyrin_rpt"/>
</dbReference>
<name>A0A833W5N5_PHYIN</name>
<dbReference type="Pfam" id="PF12796">
    <property type="entry name" value="Ank_2"/>
    <property type="match status" value="1"/>
</dbReference>
<keyword evidence="3" id="KW-1185">Reference proteome</keyword>
<dbReference type="PANTHER" id="PTHR24121:SF21">
    <property type="entry name" value="ANKYRIN REPEAT FAMILY PROTEIN"/>
    <property type="match status" value="1"/>
</dbReference>
<dbReference type="PANTHER" id="PTHR24121">
    <property type="entry name" value="NO MECHANORECEPTOR POTENTIAL C, ISOFORM D-RELATED"/>
    <property type="match status" value="1"/>
</dbReference>
<comment type="caution">
    <text evidence="1">The sequence shown here is derived from an EMBL/GenBank/DDBJ whole genome shotgun (WGS) entry which is preliminary data.</text>
</comment>
<dbReference type="SUPFAM" id="SSF48403">
    <property type="entry name" value="Ankyrin repeat"/>
    <property type="match status" value="1"/>
</dbReference>
<dbReference type="AlphaFoldDB" id="A0A833W5N5"/>
<dbReference type="EMBL" id="WSZM01000091">
    <property type="protein sequence ID" value="KAF4043219.1"/>
    <property type="molecule type" value="Genomic_DNA"/>
</dbReference>
<organism evidence="1 3">
    <name type="scientific">Phytophthora infestans</name>
    <name type="common">Potato late blight agent</name>
    <name type="synonym">Botrytis infestans</name>
    <dbReference type="NCBI Taxonomy" id="4787"/>
    <lineage>
        <taxon>Eukaryota</taxon>
        <taxon>Sar</taxon>
        <taxon>Stramenopiles</taxon>
        <taxon>Oomycota</taxon>
        <taxon>Peronosporomycetes</taxon>
        <taxon>Peronosporales</taxon>
        <taxon>Peronosporaceae</taxon>
        <taxon>Phytophthora</taxon>
    </lineage>
</organism>
<dbReference type="Proteomes" id="UP000602510">
    <property type="component" value="Unassembled WGS sequence"/>
</dbReference>
<accession>A0A833W5N5</accession>
<protein>
    <recommendedName>
        <fullName evidence="4">Ankyrin repeat protein</fullName>
    </recommendedName>
</protein>
<evidence type="ECO:0000313" key="2">
    <source>
        <dbReference type="EMBL" id="KAF4132427.1"/>
    </source>
</evidence>
<reference evidence="1" key="1">
    <citation type="submission" date="2020-04" db="EMBL/GenBank/DDBJ databases">
        <title>Hybrid Assembly of Korean Phytophthora infestans isolates.</title>
        <authorList>
            <person name="Prokchorchik M."/>
            <person name="Lee Y."/>
            <person name="Seo J."/>
            <person name="Cho J.-H."/>
            <person name="Park Y.-E."/>
            <person name="Jang D.-C."/>
            <person name="Im J.-S."/>
            <person name="Choi J.-G."/>
            <person name="Park H.-J."/>
            <person name="Lee G.-B."/>
            <person name="Lee Y.-G."/>
            <person name="Hong S.-Y."/>
            <person name="Cho K."/>
            <person name="Sohn K.H."/>
        </authorList>
    </citation>
    <scope>NUCLEOTIDE SEQUENCE</scope>
    <source>
        <strain evidence="1">KR_1_A1</strain>
        <strain evidence="2">KR_2_A2</strain>
    </source>
</reference>
<dbReference type="Proteomes" id="UP000704712">
    <property type="component" value="Unassembled WGS sequence"/>
</dbReference>
<evidence type="ECO:0008006" key="4">
    <source>
        <dbReference type="Google" id="ProtNLM"/>
    </source>
</evidence>
<sequence length="157" mass="17335">MTAVDEGALPTVKFLLEEEYATTAHQNCKGETPMHQAILKRKSAVAKLLRSSDEQTQVLTLNTTSGESCLHYAARYFTPEELHCLLRFYQRHEGVGGEGRALWNSANSAGTTALFLVATSASDSLDDRNAKTRLMFRADAKLLGSHPFFETAPKEDL</sequence>
<dbReference type="Gene3D" id="1.25.40.20">
    <property type="entry name" value="Ankyrin repeat-containing domain"/>
    <property type="match status" value="1"/>
</dbReference>
<evidence type="ECO:0000313" key="3">
    <source>
        <dbReference type="Proteomes" id="UP000602510"/>
    </source>
</evidence>